<feature type="compositionally biased region" description="Gly residues" evidence="6">
    <location>
        <begin position="2700"/>
        <end position="2714"/>
    </location>
</feature>
<evidence type="ECO:0000256" key="1">
    <source>
        <dbReference type="ARBA" id="ARBA00004651"/>
    </source>
</evidence>
<dbReference type="PANTHER" id="PTHR35007:SF1">
    <property type="entry name" value="PILUS ASSEMBLY PROTEIN"/>
    <property type="match status" value="1"/>
</dbReference>
<dbReference type="Proteomes" id="UP000887540">
    <property type="component" value="Unplaced"/>
</dbReference>
<feature type="transmembrane region" description="Helical" evidence="7">
    <location>
        <begin position="1225"/>
        <end position="1244"/>
    </location>
</feature>
<proteinExistence type="predicted"/>
<dbReference type="Gene3D" id="3.30.450.380">
    <property type="match status" value="1"/>
</dbReference>
<evidence type="ECO:0000313" key="10">
    <source>
        <dbReference type="Proteomes" id="UP000887540"/>
    </source>
</evidence>
<dbReference type="InterPro" id="IPR005158">
    <property type="entry name" value="BTAD"/>
</dbReference>
<evidence type="ECO:0000256" key="5">
    <source>
        <dbReference type="ARBA" id="ARBA00023136"/>
    </source>
</evidence>
<keyword evidence="2" id="KW-1003">Cell membrane</keyword>
<feature type="compositionally biased region" description="Pro residues" evidence="6">
    <location>
        <begin position="539"/>
        <end position="556"/>
    </location>
</feature>
<dbReference type="WBParaSite" id="ACRNAN_scaffold153.g24989.t1">
    <property type="protein sequence ID" value="ACRNAN_scaffold153.g24989.t1"/>
    <property type="gene ID" value="ACRNAN_scaffold153.g24989"/>
</dbReference>
<dbReference type="SUPFAM" id="SSF52540">
    <property type="entry name" value="P-loop containing nucleoside triphosphate hydrolases"/>
    <property type="match status" value="2"/>
</dbReference>
<evidence type="ECO:0000256" key="6">
    <source>
        <dbReference type="SAM" id="MobiDB-lite"/>
    </source>
</evidence>
<dbReference type="InterPro" id="IPR036779">
    <property type="entry name" value="LysM_dom_sf"/>
</dbReference>
<keyword evidence="10" id="KW-1185">Reference proteome</keyword>
<dbReference type="InterPro" id="IPR018392">
    <property type="entry name" value="LysM"/>
</dbReference>
<comment type="subcellular location">
    <subcellularLocation>
        <location evidence="1">Cell membrane</location>
        <topology evidence="1">Multi-pass membrane protein</topology>
    </subcellularLocation>
</comment>
<dbReference type="InterPro" id="IPR001482">
    <property type="entry name" value="T2SS/T4SS_dom"/>
</dbReference>
<feature type="transmembrane region" description="Helical" evidence="7">
    <location>
        <begin position="1199"/>
        <end position="1219"/>
    </location>
</feature>
<dbReference type="Pfam" id="PF00437">
    <property type="entry name" value="T2SSE"/>
    <property type="match status" value="1"/>
</dbReference>
<keyword evidence="4 7" id="KW-1133">Transmembrane helix</keyword>
<feature type="transmembrane region" description="Helical" evidence="7">
    <location>
        <begin position="2374"/>
        <end position="2393"/>
    </location>
</feature>
<feature type="transmembrane region" description="Helical" evidence="7">
    <location>
        <begin position="2413"/>
        <end position="2440"/>
    </location>
</feature>
<evidence type="ECO:0000256" key="3">
    <source>
        <dbReference type="ARBA" id="ARBA00022692"/>
    </source>
</evidence>
<evidence type="ECO:0000313" key="11">
    <source>
        <dbReference type="WBParaSite" id="ACRNAN_scaffold153.g24989.t1"/>
    </source>
</evidence>
<evidence type="ECO:0000259" key="8">
    <source>
        <dbReference type="SMART" id="SM00858"/>
    </source>
</evidence>
<dbReference type="Pfam" id="PF08666">
    <property type="entry name" value="SAF"/>
    <property type="match status" value="1"/>
</dbReference>
<dbReference type="InterPro" id="IPR027417">
    <property type="entry name" value="P-loop_NTPase"/>
</dbReference>
<feature type="compositionally biased region" description="Low complexity" evidence="6">
    <location>
        <begin position="2738"/>
        <end position="2755"/>
    </location>
</feature>
<keyword evidence="3 7" id="KW-0812">Transmembrane</keyword>
<evidence type="ECO:0000256" key="7">
    <source>
        <dbReference type="SAM" id="Phobius"/>
    </source>
</evidence>
<sequence length="3470" mass="366613">MTTTTDRKSKRTKETTEPGEQKQGLTPAVLQPTKSRRRPAIIALGIALVLLGGIGVWWVTTNLTRTVSVMATSVDVSRGETITTDDLTTIQLAGGQQVDAVSAADAADLVGTTALVDLPAGTLITSANTGDTLAVPAGSSIVGVTLTQAQMPGYQLAAGDKVRVVETPVTQGDPPVETPKSFNATVFTATYDTETQVWVVDLVVPNREAPDIAARAATGRVALVIDSTGDASGAPGVTTAAGALALNWSKPVILVEADTTKTSSIIPGLIRGQVYHSTGLTEAAVADQYGALTPDKLWEQTVELSPRSVLIPGFKSLQGAAGAGPHFWRALLDALRPYESAGYDILVDGGRLHVNDPRLPLLREADSITLFTDRTLPSVAAVLAHWRSLDENRNTVPEWLLNTLNEIGHASYVDLLVTERPTTQETWPLKTVTKQIGMNLLGTIPWDPKGAAIYSRCPQHPHLHDHRLGGTAVSDPTPDPADLGNIPFFTAPAPATPQAPTTAPADTGLRNLGHAAAHLTRAAQRNAPAEAVPTAPAAPIVPAPPTIPERPAPEVTPPTTLDARSDLPWADIAAIRDEVSRELAAVFSESMDITAEQREQTAQDHIVDRVRARVDDQTRRPGEGRWPAPMQTAIRQAVFDQLFRLGRLQPLVDEPDVENIHINGFDDVWISYADGRVVKYQYPIAENDRELEREINLLAARSGEGGRSFTSARPRLHMDLPGGARLAAIAEPVATRPTIVIRIHRLVDVTLDQLVERGTITRQAAAFLRAAVIAGVSVVTSGFPGAGKTTLLRALADCIPAEEKIVTIEMERELYLHKINDRHPRVVSLEAKPGEGERGADGRLPGEITPEDLVYDTLRLDTQRFIVGEVRGPEIYAMMQAMQSGVGSLSTLHAASADDSIDRMSALMLSRGNNTTPVYAYRMIEQNIKIVVQISKIIDPATGKPRRVVTEIAEILPGEEQNNSRPVASQVFRFDRSSGSLITADMPSPRLLEELKFYGFDPANLGVTSGLPTRSALRGKATRDFTRTQQIQLVGGAAVGLVFALITGWWLLVIAVPVAAVGLPWLLQKGPEENTIAKLDALESWTRSLAGLTVSGAGLERTIAASLSSCPEAIRPQVTQLVARINARWTTTAALQAFADDLNDETADVLVMHLLRKAELRGSGLAASLEDLAKSIFERVKMRRQIEADRATPRNEARFVVYFTVALLVLLVLAQQYSAPYGTPIGQLLFAAYLVSYALVLLWMRRISRGVPAPRLLVATEKAALDRIGTTTVAADPAYAATLENRVGSAVLRRVGDSPSLKIPTRDLRLIGMSVNRFLYQKVLSAGLGLIAPIAIGLIFQVLGLTAFYIPALFGIPLAIGGWYLPNLLVRDQAEAARKEFSRSVAVYMELVGSERISGAPPGKALESAAQVGRNWAFVRIRQTLTEARYAGTAPWDALEQLSLEINVPDLGEIAKVIRLSGEQGASVYETLRARGQNLRDRLLNDEVTEANKATNKMTIPMTLTGVLFMLLLGTPFNTIIAPVLLLVLAVFLHLGIILHANNLAHAAATSAYNAARAYNASGTDGSTAGLAVLNQSGSPISGASVAVDRGANTVTVTVTGTAPSFVPGLTTNIDVTVTGPTERWLRDERGSAGLEIAILAPALAAVLVLLAASGRLALAGNAVESAASAAAREASLARTTAQAQEAAEDMARISMEQSGVNCTTLSVNIDASGLSAPIGTTGRVSATVSCTVALSDAAMIGLPGTRVLTGTAASPRLRAKFRDDKGVATIYFVIMTVAFLAIVGLVVDGAGKVQANQQAYTTAASAARAAANAVSGQAISDGTTAIDSSRAVSAANGYLAAAGVGGSVAVSGDRITVTVDTDYSATFLPVPFPRLAVAGIIAAALTLTACTGTGNPTPTGSPTNTPTPTPTVAPITGEAPADEDEAITKAQQTITLLLDVWEQVDATGGNSPELFDIVATGRMLSRVQEDASRTANGPILNEDGESIEGQATVEGRIEFEPTTAYGQEYEGIANGLVIVPGCQDASGRITTTADGKPAMQNPTPRNEVERGIAALAAVIALIAASLVAALPAQGANGVYCDADNRCYLTISMPSDPAPNPDSNGWTPGAPTCYYENSQSGLLQLGWTDDQIRVFDGGTYQRFYAIIDCGGSTSYWSNTRQCYVFMKDGVWPARPPGYSQEAGYYGCIMFNPSPGGSPGLGTESNFWSETVPPGLRVLTPGAAAQQLISTFALRGIDIGMAPEVNPEWGHRRGYVGVPIWLWVNNPEPLTWGPYTETATLGGQTITATAQATSVRWQMGDGASTTCGNTGTPYNVGYGMTTSPTCGYQYTSTSSRNPGDRFTVTATTNWTVTPSSSPDPQGGIMNRIGKGLGSLILLAVLLVGIPAGLVFFAGNPLPSWDELVAGFTMRDYTGSFLIGTIMPIVAWIAWATFAVGFLAELPAQLRGVPRPRIPGLGVQQKVMGGLLAAVIALFSPAAAFASEVPTQPSVSMSASVVSVATTEAAAEEAPVVEAGPQYVVTGTDTLARIAENTLGDRSRAAEISALNLGVQQADGGALTASGWLQEGWVLTLPADAVVPAAADAAAAPASAEAETVTEITYEQRDIVSGDTLWDIAAEELGDGARYPEIFEASKDIAQPGGGTITDPNWIYPGQQVNIPVATVVPIAPTDDAAGTTGSTGSIDTDEGAAGAVDVDVDEGAGAAGAGGGADEGAGASGADAAAEDEATSGLGFTTDATQAPADEAPADEAAAPAAAVDVDEDDTSGIEDYFQVATIGGIGATLAAGLLTLLGWRRLKQRRDRKPRQRIAMPDETVSSVELELRAVENPLGAEAVDTALRHLAVWAQETGSRLPALYALRLDESSVAVYLDEPTDLPAPFTQYDPEDKLAWMVALTDLEPLDTVPSAPYPALVMLGHDDNNGHIFVDLERIGALNVTGATGELRQGVLTAIAIELAANTWSEDVQVTLVGVGDRLPLALGSGRVRHVEDTDTLLRNLHGQAAAVEAALDELGVDGLEQARTTGADAEAWAPEIIILGDNPDEATREAISELVTRIPRVGIAAVSAGHLTGSWNLALTEDRRAQLEIPGTGVAIPITPQLVGAREYNEILALFDVATEGAATGVALDDELELDEIPAAAVEADEVEAEQLPLVDEPDVEISEPIADETEAEISEADEAAPSAVDEEPAETVTVNLVDEEAAAEHDEPLAAITPLHRGPYLQLLGPVEVRGARGEAPVNPNTAAQWRSAIRKGTELVAFLSVNPNATAEQVHAVFWPGQIASGKKANDDRNGLTSKTRRWLGQNDDGELYVPLVTTGEYRLHEDVRSDWQDFLGLIGDEISDTPTDRLLAALELVKGQPISGVPDKRYVFADRLRNEMIATIGDVAHEVATRSLSTGKVRHARLASAIGRMVDPVNEVFWRDGLRAEHQAGDHAGVERLITQLEQSLAAVDEDYEPEPETQKLITQLRQRHAMAS</sequence>
<evidence type="ECO:0000259" key="9">
    <source>
        <dbReference type="SMART" id="SM01043"/>
    </source>
</evidence>
<feature type="compositionally biased region" description="Basic and acidic residues" evidence="6">
    <location>
        <begin position="596"/>
        <end position="623"/>
    </location>
</feature>
<evidence type="ECO:0000256" key="4">
    <source>
        <dbReference type="ARBA" id="ARBA00022989"/>
    </source>
</evidence>
<dbReference type="Pfam" id="PF00482">
    <property type="entry name" value="T2SSF"/>
    <property type="match status" value="2"/>
</dbReference>
<feature type="domain" description="Bacterial transcriptional activator" evidence="9">
    <location>
        <begin position="3322"/>
        <end position="3463"/>
    </location>
</feature>
<feature type="transmembrane region" description="Helical" evidence="7">
    <location>
        <begin position="1323"/>
        <end position="1343"/>
    </location>
</feature>
<dbReference type="Gene3D" id="3.10.350.10">
    <property type="entry name" value="LysM domain"/>
    <property type="match status" value="1"/>
</dbReference>
<dbReference type="CDD" id="cd01130">
    <property type="entry name" value="VirB11-like_ATPase"/>
    <property type="match status" value="1"/>
</dbReference>
<feature type="region of interest" description="Disordered" evidence="6">
    <location>
        <begin position="596"/>
        <end position="627"/>
    </location>
</feature>
<feature type="region of interest" description="Disordered" evidence="6">
    <location>
        <begin position="2698"/>
        <end position="2759"/>
    </location>
</feature>
<dbReference type="CDD" id="cd00118">
    <property type="entry name" value="LysM"/>
    <property type="match status" value="1"/>
</dbReference>
<dbReference type="SMART" id="SM00858">
    <property type="entry name" value="SAF"/>
    <property type="match status" value="1"/>
</dbReference>
<dbReference type="Gene3D" id="3.40.50.300">
    <property type="entry name" value="P-loop containing nucleotide triphosphate hydrolases"/>
    <property type="match status" value="2"/>
</dbReference>
<dbReference type="PANTHER" id="PTHR35007">
    <property type="entry name" value="INTEGRAL MEMBRANE PROTEIN-RELATED"/>
    <property type="match status" value="1"/>
</dbReference>
<feature type="transmembrane region" description="Helical" evidence="7">
    <location>
        <begin position="40"/>
        <end position="60"/>
    </location>
</feature>
<evidence type="ECO:0000256" key="2">
    <source>
        <dbReference type="ARBA" id="ARBA00022475"/>
    </source>
</evidence>
<dbReference type="GO" id="GO:0005886">
    <property type="term" value="C:plasma membrane"/>
    <property type="evidence" value="ECO:0007669"/>
    <property type="project" value="UniProtKB-SubCell"/>
</dbReference>
<feature type="transmembrane region" description="Helical" evidence="7">
    <location>
        <begin position="1633"/>
        <end position="1653"/>
    </location>
</feature>
<accession>A0A914CYI8</accession>
<feature type="region of interest" description="Disordered" evidence="6">
    <location>
        <begin position="1"/>
        <end position="31"/>
    </location>
</feature>
<organism evidence="10 11">
    <name type="scientific">Acrobeloides nanus</name>
    <dbReference type="NCBI Taxonomy" id="290746"/>
    <lineage>
        <taxon>Eukaryota</taxon>
        <taxon>Metazoa</taxon>
        <taxon>Ecdysozoa</taxon>
        <taxon>Nematoda</taxon>
        <taxon>Chromadorea</taxon>
        <taxon>Rhabditida</taxon>
        <taxon>Tylenchina</taxon>
        <taxon>Cephalobomorpha</taxon>
        <taxon>Cephaloboidea</taxon>
        <taxon>Cephalobidae</taxon>
        <taxon>Acrobeloides</taxon>
    </lineage>
</organism>
<dbReference type="InterPro" id="IPR013974">
    <property type="entry name" value="SAF"/>
</dbReference>
<dbReference type="InterPro" id="IPR018076">
    <property type="entry name" value="T2SS_GspF_dom"/>
</dbReference>
<feature type="transmembrane region" description="Helical" evidence="7">
    <location>
        <begin position="1507"/>
        <end position="1533"/>
    </location>
</feature>
<feature type="domain" description="SAF" evidence="8">
    <location>
        <begin position="67"/>
        <end position="130"/>
    </location>
</feature>
<name>A0A914CYI8_9BILA</name>
<feature type="transmembrane region" description="Helical" evidence="7">
    <location>
        <begin position="1033"/>
        <end position="1066"/>
    </location>
</feature>
<feature type="transmembrane region" description="Helical" evidence="7">
    <location>
        <begin position="1349"/>
        <end position="1370"/>
    </location>
</feature>
<feature type="region of interest" description="Disordered" evidence="6">
    <location>
        <begin position="536"/>
        <end position="563"/>
    </location>
</feature>
<reference evidence="11" key="1">
    <citation type="submission" date="2022-11" db="UniProtKB">
        <authorList>
            <consortium name="WormBaseParasite"/>
        </authorList>
    </citation>
    <scope>IDENTIFICATION</scope>
</reference>
<dbReference type="SMART" id="SM01043">
    <property type="entry name" value="BTAD"/>
    <property type="match status" value="1"/>
</dbReference>
<keyword evidence="5 7" id="KW-0472">Membrane</keyword>
<protein>
    <submittedName>
        <fullName evidence="11">Uncharacterized protein</fullName>
    </submittedName>
</protein>
<feature type="transmembrane region" description="Helical" evidence="7">
    <location>
        <begin position="1767"/>
        <end position="1788"/>
    </location>
</feature>